<keyword evidence="1" id="KW-0812">Transmembrane</keyword>
<evidence type="ECO:0000313" key="2">
    <source>
        <dbReference type="EMBL" id="GAA1977590.1"/>
    </source>
</evidence>
<feature type="transmembrane region" description="Helical" evidence="1">
    <location>
        <begin position="155"/>
        <end position="179"/>
    </location>
</feature>
<reference evidence="2 3" key="1">
    <citation type="journal article" date="2019" name="Int. J. Syst. Evol. Microbiol.">
        <title>The Global Catalogue of Microorganisms (GCM) 10K type strain sequencing project: providing services to taxonomists for standard genome sequencing and annotation.</title>
        <authorList>
            <consortium name="The Broad Institute Genomics Platform"/>
            <consortium name="The Broad Institute Genome Sequencing Center for Infectious Disease"/>
            <person name="Wu L."/>
            <person name="Ma J."/>
        </authorList>
    </citation>
    <scope>NUCLEOTIDE SEQUENCE [LARGE SCALE GENOMIC DNA]</scope>
    <source>
        <strain evidence="2 3">JCM 14902</strain>
    </source>
</reference>
<dbReference type="EMBL" id="BAAAOH010000001">
    <property type="protein sequence ID" value="GAA1977590.1"/>
    <property type="molecule type" value="Genomic_DNA"/>
</dbReference>
<proteinExistence type="predicted"/>
<accession>A0ABN2RZ78</accession>
<evidence type="ECO:0000256" key="1">
    <source>
        <dbReference type="SAM" id="Phobius"/>
    </source>
</evidence>
<comment type="caution">
    <text evidence="2">The sequence shown here is derived from an EMBL/GenBank/DDBJ whole genome shotgun (WGS) entry which is preliminary data.</text>
</comment>
<name>A0ABN2RZ78_9MICO</name>
<dbReference type="Proteomes" id="UP001500326">
    <property type="component" value="Unassembled WGS sequence"/>
</dbReference>
<feature type="transmembrane region" description="Helical" evidence="1">
    <location>
        <begin position="226"/>
        <end position="245"/>
    </location>
</feature>
<organism evidence="2 3">
    <name type="scientific">Microbacterium pumilum</name>
    <dbReference type="NCBI Taxonomy" id="344165"/>
    <lineage>
        <taxon>Bacteria</taxon>
        <taxon>Bacillati</taxon>
        <taxon>Actinomycetota</taxon>
        <taxon>Actinomycetes</taxon>
        <taxon>Micrococcales</taxon>
        <taxon>Microbacteriaceae</taxon>
        <taxon>Microbacterium</taxon>
    </lineage>
</organism>
<keyword evidence="1" id="KW-0472">Membrane</keyword>
<dbReference type="RefSeq" id="WP_344058813.1">
    <property type="nucleotide sequence ID" value="NZ_BAAAOH010000001.1"/>
</dbReference>
<feature type="transmembrane region" description="Helical" evidence="1">
    <location>
        <begin position="37"/>
        <end position="57"/>
    </location>
</feature>
<evidence type="ECO:0008006" key="4">
    <source>
        <dbReference type="Google" id="ProtNLM"/>
    </source>
</evidence>
<keyword evidence="1" id="KW-1133">Transmembrane helix</keyword>
<sequence>MSTSHLDGAPPRTPGAQTHANRTLGVVRMQLINKQTYIWIPLIILGGAFFLALAIYVILANSGVPGPFYGGGAQAPLWYFGIVGIQALTLTFPFSQAMSVSRREFYLGTLLTAALTSAILAAIAVVGGLIERATNGWGVNGWFFGLPWIWENGPLGAFLVNFVLAMLFFVVGFWCATIYKRFGSIWLTAVLVGVGALFVLGLWAIGRLDAWGVVGEWIATQGVTGLSLWGLVLAVVLAGSAFLTLRRAVP</sequence>
<feature type="transmembrane region" description="Helical" evidence="1">
    <location>
        <begin position="106"/>
        <end position="130"/>
    </location>
</feature>
<feature type="transmembrane region" description="Helical" evidence="1">
    <location>
        <begin position="186"/>
        <end position="206"/>
    </location>
</feature>
<feature type="transmembrane region" description="Helical" evidence="1">
    <location>
        <begin position="77"/>
        <end position="94"/>
    </location>
</feature>
<keyword evidence="3" id="KW-1185">Reference proteome</keyword>
<gene>
    <name evidence="2" type="ORF">GCM10009777_08370</name>
</gene>
<evidence type="ECO:0000313" key="3">
    <source>
        <dbReference type="Proteomes" id="UP001500326"/>
    </source>
</evidence>
<protein>
    <recommendedName>
        <fullName evidence="4">ABC transporter permease</fullName>
    </recommendedName>
</protein>